<dbReference type="PANTHER" id="PTHR24256">
    <property type="entry name" value="TRYPTASE-RELATED"/>
    <property type="match status" value="1"/>
</dbReference>
<dbReference type="InterPro" id="IPR001254">
    <property type="entry name" value="Trypsin_dom"/>
</dbReference>
<evidence type="ECO:0000313" key="5">
    <source>
        <dbReference type="Proteomes" id="UP000037510"/>
    </source>
</evidence>
<accession>A0A0L7KPK3</accession>
<proteinExistence type="inferred from homology"/>
<dbReference type="GO" id="GO:0006508">
    <property type="term" value="P:proteolysis"/>
    <property type="evidence" value="ECO:0007669"/>
    <property type="project" value="InterPro"/>
</dbReference>
<dbReference type="InterPro" id="IPR009003">
    <property type="entry name" value="Peptidase_S1_PA"/>
</dbReference>
<dbReference type="STRING" id="104452.A0A0L7KPK3"/>
<comment type="similarity">
    <text evidence="2">Belongs to the peptidase S1 family. CLIP subfamily.</text>
</comment>
<dbReference type="GO" id="GO:0004252">
    <property type="term" value="F:serine-type endopeptidase activity"/>
    <property type="evidence" value="ECO:0007669"/>
    <property type="project" value="InterPro"/>
</dbReference>
<dbReference type="Gene3D" id="2.40.10.10">
    <property type="entry name" value="Trypsin-like serine proteases"/>
    <property type="match status" value="1"/>
</dbReference>
<evidence type="ECO:0000259" key="3">
    <source>
        <dbReference type="PROSITE" id="PS50240"/>
    </source>
</evidence>
<keyword evidence="1" id="KW-1015">Disulfide bond</keyword>
<dbReference type="InterPro" id="IPR043504">
    <property type="entry name" value="Peptidase_S1_PA_chymotrypsin"/>
</dbReference>
<dbReference type="EMBL" id="JTDY01007866">
    <property type="protein sequence ID" value="KOB64899.1"/>
    <property type="molecule type" value="Genomic_DNA"/>
</dbReference>
<organism evidence="4 5">
    <name type="scientific">Operophtera brumata</name>
    <name type="common">Winter moth</name>
    <name type="synonym">Phalaena brumata</name>
    <dbReference type="NCBI Taxonomy" id="104452"/>
    <lineage>
        <taxon>Eukaryota</taxon>
        <taxon>Metazoa</taxon>
        <taxon>Ecdysozoa</taxon>
        <taxon>Arthropoda</taxon>
        <taxon>Hexapoda</taxon>
        <taxon>Insecta</taxon>
        <taxon>Pterygota</taxon>
        <taxon>Neoptera</taxon>
        <taxon>Endopterygota</taxon>
        <taxon>Lepidoptera</taxon>
        <taxon>Glossata</taxon>
        <taxon>Ditrysia</taxon>
        <taxon>Geometroidea</taxon>
        <taxon>Geometridae</taxon>
        <taxon>Larentiinae</taxon>
        <taxon>Operophtera</taxon>
    </lineage>
</organism>
<dbReference type="SUPFAM" id="SSF50494">
    <property type="entry name" value="Trypsin-like serine proteases"/>
    <property type="match status" value="1"/>
</dbReference>
<protein>
    <submittedName>
        <fullName evidence="4">Hemolymph protein 14</fullName>
    </submittedName>
</protein>
<dbReference type="InterPro" id="IPR051487">
    <property type="entry name" value="Ser/Thr_Proteases_Immune/Dev"/>
</dbReference>
<name>A0A0L7KPK3_OPEBR</name>
<feature type="domain" description="Peptidase S1" evidence="3">
    <location>
        <begin position="4"/>
        <end position="250"/>
    </location>
</feature>
<comment type="caution">
    <text evidence="4">The sequence shown here is derived from an EMBL/GenBank/DDBJ whole genome shotgun (WGS) entry which is preliminary data.</text>
</comment>
<dbReference type="PROSITE" id="PS50240">
    <property type="entry name" value="TRYPSIN_DOM"/>
    <property type="match status" value="1"/>
</dbReference>
<dbReference type="AlphaFoldDB" id="A0A0L7KPK3"/>
<evidence type="ECO:0000256" key="1">
    <source>
        <dbReference type="ARBA" id="ARBA00023157"/>
    </source>
</evidence>
<gene>
    <name evidence="4" type="ORF">OBRU01_23450</name>
</gene>
<evidence type="ECO:0000313" key="4">
    <source>
        <dbReference type="EMBL" id="KOB64899.1"/>
    </source>
</evidence>
<sequence>MVLVVGGHRVKRGQLPWHAGVYRRTVTPYQQICGGSLVSNNVVISASQFAVAVGKLYRPWDNPVDQAQKSDVKVIHLPERYQGAGAHDQDDIAVLVVAREFQFNTYVRPVCLDFNYHFEVQQLYPGNHGKVAGWGLTAANGNVSSVLQVVDLPYVDIRTCINNSPPEFGEYITSDKICAGTLEPDTALCRGDSGGGLAYSSSPMGAERYYLRGVASTAPSSDNACTTAAYTSFTSITKHEQFIKQFWIEP</sequence>
<evidence type="ECO:0000256" key="2">
    <source>
        <dbReference type="ARBA" id="ARBA00024195"/>
    </source>
</evidence>
<dbReference type="Pfam" id="PF00089">
    <property type="entry name" value="Trypsin"/>
    <property type="match status" value="1"/>
</dbReference>
<dbReference type="Proteomes" id="UP000037510">
    <property type="component" value="Unassembled WGS sequence"/>
</dbReference>
<keyword evidence="5" id="KW-1185">Reference proteome</keyword>
<dbReference type="CDD" id="cd00190">
    <property type="entry name" value="Tryp_SPc"/>
    <property type="match status" value="1"/>
</dbReference>
<reference evidence="4 5" key="1">
    <citation type="journal article" date="2015" name="Genome Biol. Evol.">
        <title>The genome of winter moth (Operophtera brumata) provides a genomic perspective on sexual dimorphism and phenology.</title>
        <authorList>
            <person name="Derks M.F."/>
            <person name="Smit S."/>
            <person name="Salis L."/>
            <person name="Schijlen E."/>
            <person name="Bossers A."/>
            <person name="Mateman C."/>
            <person name="Pijl A.S."/>
            <person name="de Ridder D."/>
            <person name="Groenen M.A."/>
            <person name="Visser M.E."/>
            <person name="Megens H.J."/>
        </authorList>
    </citation>
    <scope>NUCLEOTIDE SEQUENCE [LARGE SCALE GENOMIC DNA]</scope>
    <source>
        <strain evidence="4">WM2013NL</strain>
        <tissue evidence="4">Head and thorax</tissue>
    </source>
</reference>
<dbReference type="SMART" id="SM00020">
    <property type="entry name" value="Tryp_SPc"/>
    <property type="match status" value="1"/>
</dbReference>